<name>A0A9P9JPI9_FUSRE</name>
<accession>A0A9P9JPI9</accession>
<evidence type="ECO:0000256" key="1">
    <source>
        <dbReference type="SAM" id="MobiDB-lite"/>
    </source>
</evidence>
<dbReference type="RefSeq" id="XP_046040694.1">
    <property type="nucleotide sequence ID" value="XM_046191022.1"/>
</dbReference>
<feature type="region of interest" description="Disordered" evidence="1">
    <location>
        <begin position="202"/>
        <end position="224"/>
    </location>
</feature>
<dbReference type="OrthoDB" id="5324651at2759"/>
<keyword evidence="3" id="KW-1185">Reference proteome</keyword>
<protein>
    <submittedName>
        <fullName evidence="2">Uncharacterized protein</fullName>
    </submittedName>
</protein>
<feature type="compositionally biased region" description="Basic and acidic residues" evidence="1">
    <location>
        <begin position="63"/>
        <end position="72"/>
    </location>
</feature>
<comment type="caution">
    <text evidence="2">The sequence shown here is derived from an EMBL/GenBank/DDBJ whole genome shotgun (WGS) entry which is preliminary data.</text>
</comment>
<gene>
    <name evidence="2" type="ORF">BKA55DRAFT_547444</name>
</gene>
<sequence>MPGNQVLTIKKRKKSQIAVRKLVNKYGIAPLVFTSIDAARRRFPDLFPEEQASPRPGEWQETATEHPPRESEPLDVDAPEEAVAEEDPWIREPKPGHDLPDEPGVAAKDDEPTNDPEPEVTEGYYVDVRDAEKPCDEDFPQLHHSDDGDDSVCDKSLEDAAKSTNLEEEPFIIEADPAEETKSAEVVLPFWVMRLSEAFSSGHCSKLARTAPTSVSSSVAWDDA</sequence>
<dbReference type="EMBL" id="JAGMUX010000047">
    <property type="protein sequence ID" value="KAH7202882.1"/>
    <property type="molecule type" value="Genomic_DNA"/>
</dbReference>
<evidence type="ECO:0000313" key="3">
    <source>
        <dbReference type="Proteomes" id="UP000720189"/>
    </source>
</evidence>
<feature type="compositionally biased region" description="Acidic residues" evidence="1">
    <location>
        <begin position="73"/>
        <end position="87"/>
    </location>
</feature>
<evidence type="ECO:0000313" key="2">
    <source>
        <dbReference type="EMBL" id="KAH7202882.1"/>
    </source>
</evidence>
<dbReference type="GeneID" id="70220976"/>
<organism evidence="2 3">
    <name type="scientific">Fusarium redolens</name>
    <dbReference type="NCBI Taxonomy" id="48865"/>
    <lineage>
        <taxon>Eukaryota</taxon>
        <taxon>Fungi</taxon>
        <taxon>Dikarya</taxon>
        <taxon>Ascomycota</taxon>
        <taxon>Pezizomycotina</taxon>
        <taxon>Sordariomycetes</taxon>
        <taxon>Hypocreomycetidae</taxon>
        <taxon>Hypocreales</taxon>
        <taxon>Nectriaceae</taxon>
        <taxon>Fusarium</taxon>
        <taxon>Fusarium redolens species complex</taxon>
    </lineage>
</organism>
<feature type="compositionally biased region" description="Basic and acidic residues" evidence="1">
    <location>
        <begin position="127"/>
        <end position="161"/>
    </location>
</feature>
<feature type="region of interest" description="Disordered" evidence="1">
    <location>
        <begin position="44"/>
        <end position="168"/>
    </location>
</feature>
<reference evidence="2" key="1">
    <citation type="journal article" date="2021" name="Nat. Commun.">
        <title>Genetic determinants of endophytism in the Arabidopsis root mycobiome.</title>
        <authorList>
            <person name="Mesny F."/>
            <person name="Miyauchi S."/>
            <person name="Thiergart T."/>
            <person name="Pickel B."/>
            <person name="Atanasova L."/>
            <person name="Karlsson M."/>
            <person name="Huettel B."/>
            <person name="Barry K.W."/>
            <person name="Haridas S."/>
            <person name="Chen C."/>
            <person name="Bauer D."/>
            <person name="Andreopoulos W."/>
            <person name="Pangilinan J."/>
            <person name="LaButti K."/>
            <person name="Riley R."/>
            <person name="Lipzen A."/>
            <person name="Clum A."/>
            <person name="Drula E."/>
            <person name="Henrissat B."/>
            <person name="Kohler A."/>
            <person name="Grigoriev I.V."/>
            <person name="Martin F.M."/>
            <person name="Hacquard S."/>
        </authorList>
    </citation>
    <scope>NUCLEOTIDE SEQUENCE</scope>
    <source>
        <strain evidence="2">MPI-CAGE-AT-0023</strain>
    </source>
</reference>
<feature type="compositionally biased region" description="Polar residues" evidence="1">
    <location>
        <begin position="211"/>
        <end position="224"/>
    </location>
</feature>
<dbReference type="Proteomes" id="UP000720189">
    <property type="component" value="Unassembled WGS sequence"/>
</dbReference>
<feature type="compositionally biased region" description="Basic and acidic residues" evidence="1">
    <location>
        <begin position="88"/>
        <end position="100"/>
    </location>
</feature>
<proteinExistence type="predicted"/>
<dbReference type="AlphaFoldDB" id="A0A9P9JPI9"/>